<keyword evidence="3" id="KW-1185">Reference proteome</keyword>
<feature type="region of interest" description="Disordered" evidence="1">
    <location>
        <begin position="1"/>
        <end position="68"/>
    </location>
</feature>
<evidence type="ECO:0000313" key="2">
    <source>
        <dbReference type="EMBL" id="KAK3761227.1"/>
    </source>
</evidence>
<evidence type="ECO:0000313" key="3">
    <source>
        <dbReference type="Proteomes" id="UP001283361"/>
    </source>
</evidence>
<protein>
    <submittedName>
        <fullName evidence="2">Uncharacterized protein</fullName>
    </submittedName>
</protein>
<reference evidence="2" key="1">
    <citation type="journal article" date="2023" name="G3 (Bethesda)">
        <title>A reference genome for the long-term kleptoplast-retaining sea slug Elysia crispata morphotype clarki.</title>
        <authorList>
            <person name="Eastman K.E."/>
            <person name="Pendleton A.L."/>
            <person name="Shaikh M.A."/>
            <person name="Suttiyut T."/>
            <person name="Ogas R."/>
            <person name="Tomko P."/>
            <person name="Gavelis G."/>
            <person name="Widhalm J.R."/>
            <person name="Wisecaver J.H."/>
        </authorList>
    </citation>
    <scope>NUCLEOTIDE SEQUENCE</scope>
    <source>
        <strain evidence="2">ECLA1</strain>
    </source>
</reference>
<dbReference type="AlphaFoldDB" id="A0AAE0Z1W1"/>
<proteinExistence type="predicted"/>
<feature type="compositionally biased region" description="Basic and acidic residues" evidence="1">
    <location>
        <begin position="1"/>
        <end position="20"/>
    </location>
</feature>
<feature type="compositionally biased region" description="Basic and acidic residues" evidence="1">
    <location>
        <begin position="31"/>
        <end position="41"/>
    </location>
</feature>
<dbReference type="EMBL" id="JAWDGP010004927">
    <property type="protein sequence ID" value="KAK3761227.1"/>
    <property type="molecule type" value="Genomic_DNA"/>
</dbReference>
<gene>
    <name evidence="2" type="ORF">RRG08_022627</name>
</gene>
<comment type="caution">
    <text evidence="2">The sequence shown here is derived from an EMBL/GenBank/DDBJ whole genome shotgun (WGS) entry which is preliminary data.</text>
</comment>
<evidence type="ECO:0000256" key="1">
    <source>
        <dbReference type="SAM" id="MobiDB-lite"/>
    </source>
</evidence>
<dbReference type="Proteomes" id="UP001283361">
    <property type="component" value="Unassembled WGS sequence"/>
</dbReference>
<name>A0AAE0Z1W1_9GAST</name>
<accession>A0AAE0Z1W1</accession>
<organism evidence="2 3">
    <name type="scientific">Elysia crispata</name>
    <name type="common">lettuce slug</name>
    <dbReference type="NCBI Taxonomy" id="231223"/>
    <lineage>
        <taxon>Eukaryota</taxon>
        <taxon>Metazoa</taxon>
        <taxon>Spiralia</taxon>
        <taxon>Lophotrochozoa</taxon>
        <taxon>Mollusca</taxon>
        <taxon>Gastropoda</taxon>
        <taxon>Heterobranchia</taxon>
        <taxon>Euthyneura</taxon>
        <taxon>Panpulmonata</taxon>
        <taxon>Sacoglossa</taxon>
        <taxon>Placobranchoidea</taxon>
        <taxon>Plakobranchidae</taxon>
        <taxon>Elysia</taxon>
    </lineage>
</organism>
<sequence length="68" mass="7640">MQGERHSDQVKHLNDGEKVQSRKFVQNTQSRKVDSACRDGMSKPGRAKQWADTHKGVSLTKGKSPTFL</sequence>